<dbReference type="InterPro" id="IPR006054">
    <property type="entry name" value="DnaQ"/>
</dbReference>
<dbReference type="Gene3D" id="3.30.420.10">
    <property type="entry name" value="Ribonuclease H-like superfamily/Ribonuclease H"/>
    <property type="match status" value="1"/>
</dbReference>
<feature type="binding site" evidence="10">
    <location>
        <begin position="295"/>
        <end position="302"/>
    </location>
    <ligand>
        <name>ATP</name>
        <dbReference type="ChEBI" id="CHEBI:30616"/>
    </ligand>
</feature>
<dbReference type="EC" id="3.1.-.-" evidence="10 11"/>
<dbReference type="NCBIfam" id="TIGR01407">
    <property type="entry name" value="dinG_rel"/>
    <property type="match status" value="1"/>
</dbReference>
<proteinExistence type="inferred from homology"/>
<keyword evidence="5 10" id="KW-0547">Nucleotide-binding</keyword>
<dbReference type="GO" id="GO:0004386">
    <property type="term" value="F:helicase activity"/>
    <property type="evidence" value="ECO:0007669"/>
    <property type="project" value="InterPro"/>
</dbReference>
<dbReference type="InterPro" id="IPR012337">
    <property type="entry name" value="RNaseH-like_sf"/>
</dbReference>
<dbReference type="InterPro" id="IPR014013">
    <property type="entry name" value="Helic_SF1/SF2_ATP-bd_DinG/Rad3"/>
</dbReference>
<dbReference type="SMART" id="SM00491">
    <property type="entry name" value="HELICc2"/>
    <property type="match status" value="1"/>
</dbReference>
<evidence type="ECO:0000256" key="8">
    <source>
        <dbReference type="ARBA" id="ARBA00022840"/>
    </source>
</evidence>
<feature type="domain" description="Helicase ATP-binding" evidence="12">
    <location>
        <begin position="282"/>
        <end position="487"/>
    </location>
</feature>
<dbReference type="SMART" id="SM00487">
    <property type="entry name" value="DEXDc"/>
    <property type="match status" value="1"/>
</dbReference>
<keyword evidence="3" id="KW-0235">DNA replication</keyword>
<dbReference type="SUPFAM" id="SSF52540">
    <property type="entry name" value="P-loop containing nucleoside triphosphate hydrolases"/>
    <property type="match status" value="2"/>
</dbReference>
<evidence type="ECO:0000256" key="10">
    <source>
        <dbReference type="HAMAP-Rule" id="MF_02206"/>
    </source>
</evidence>
<evidence type="ECO:0000313" key="14">
    <source>
        <dbReference type="EMBL" id="RSU08216.1"/>
    </source>
</evidence>
<gene>
    <name evidence="10 11" type="primary">dinG</name>
    <name evidence="14" type="ORF">CBF30_02945</name>
</gene>
<name>A0A430AJC4_9ENTE</name>
<evidence type="ECO:0000256" key="2">
    <source>
        <dbReference type="ARBA" id="ARBA00022695"/>
    </source>
</evidence>
<dbReference type="GO" id="GO:0045004">
    <property type="term" value="P:DNA replication proofreading"/>
    <property type="evidence" value="ECO:0007669"/>
    <property type="project" value="TreeGrafter"/>
</dbReference>
<dbReference type="Gene3D" id="3.40.50.300">
    <property type="entry name" value="P-loop containing nucleotide triphosphate hydrolases"/>
    <property type="match status" value="2"/>
</dbReference>
<dbReference type="InterPro" id="IPR036397">
    <property type="entry name" value="RNaseH_sf"/>
</dbReference>
<keyword evidence="9" id="KW-0239">DNA-directed DNA polymerase</keyword>
<dbReference type="Proteomes" id="UP000288669">
    <property type="component" value="Unassembled WGS sequence"/>
</dbReference>
<keyword evidence="7 10" id="KW-0269">Exonuclease</keyword>
<organism evidence="14 15">
    <name type="scientific">Vagococcus entomophilus</name>
    <dbReference type="NCBI Taxonomy" id="1160095"/>
    <lineage>
        <taxon>Bacteria</taxon>
        <taxon>Bacillati</taxon>
        <taxon>Bacillota</taxon>
        <taxon>Bacilli</taxon>
        <taxon>Lactobacillales</taxon>
        <taxon>Enterococcaceae</taxon>
        <taxon>Vagococcus</taxon>
    </lineage>
</organism>
<sequence length="935" mass="108304">MNQEKEGDWMSHAPIYAVVDIETTGTDTYEDRMIQFGCVLVENGKIVSTFATDINPGIRIPAHIEQLTGIKNSRAKKAPYLEDVAYTIHQLLDGCIFVAHNINFDYHFLSKELERCGLPKLRLPGIDTVELAQIFFPTSPSFRLQDLADQFAFTHTNPHQADSDAYVTAELLIKIEKKIQTLPLVTLEKLSELAEPLSMNTGSFIQQMVAVIKEQIPLPLNEKLQVVSGIALRKKEHKLFSTKLYEETGYPKSKKEKEKLFQSKMMYRSGQAKMMNAVYKHFQTESEEKNLALEASTGSGKTFGYLLPISYFARPENPVVISTVSILLENQLLNEAIPKINRVVPKKIQPVLLKSYSHYLDLERFYKTLQQPQKQKMFCLFQMKLLVWLLETDSGDLDELNLIKRQHPFWQEVTHKGISHLEGSSAFYEEDFYLFLKRKLTQSNVIIVNHAFLCQENFRKEFELPQSDYLIIDEAHHLPRIMQESGTDKVYEKQFSRWVSDTLAVQSEPKLMHMLLSEKKEYTEITLINHVLEELEECYEEFIALLHTELVHTYGDLAVDKERPISATWFSQTSLIFQKCCKEFINTLLDGERLVENFSEQIEKNWAKYTVEEHYLLEILLEKLSKITSYYQFFKKFLTDWRLSLVKWINIEPKKRNATFYTSDLASVSLENNSWYTRYKKVLYTSGTLTIGKSSKYLARSLGLDRLPIKKIPEMFDYQEQARVYIPTDAPNRLGNPDHAYAHYLADCLIKLVAYEKRPLLGLFTSHEVLQEVYRLIHRTLEEQGWEILAQGISGTNEKLLKRFKLSEKAILLGADSFWDGIDLPSSTVQIMVMTRLPFDAPNRPFVKAKYHYLEALGQSSFYNEALPKATMRLRQGLGRLIRTPQDKGVLLILDQRIIQKKYGQKMLKAFPESLPVIDTPFENILSEIHCFLDL</sequence>
<dbReference type="PANTHER" id="PTHR30231">
    <property type="entry name" value="DNA POLYMERASE III SUBUNIT EPSILON"/>
    <property type="match status" value="1"/>
</dbReference>
<keyword evidence="2" id="KW-0548">Nucleotidyltransferase</keyword>
<dbReference type="PROSITE" id="PS51193">
    <property type="entry name" value="HELICASE_ATP_BIND_2"/>
    <property type="match status" value="1"/>
</dbReference>
<evidence type="ECO:0000256" key="7">
    <source>
        <dbReference type="ARBA" id="ARBA00022839"/>
    </source>
</evidence>
<dbReference type="InterPro" id="IPR027417">
    <property type="entry name" value="P-loop_NTPase"/>
</dbReference>
<keyword evidence="15" id="KW-1185">Reference proteome</keyword>
<comment type="similarity">
    <text evidence="10 11">Belongs to the helicase family. DinG subfamily. Type 2 sub-subfamily.</text>
</comment>
<dbReference type="GO" id="GO:0008408">
    <property type="term" value="F:3'-5' exonuclease activity"/>
    <property type="evidence" value="ECO:0007669"/>
    <property type="project" value="UniProtKB-UniRule"/>
</dbReference>
<evidence type="ECO:0000313" key="15">
    <source>
        <dbReference type="Proteomes" id="UP000288669"/>
    </source>
</evidence>
<dbReference type="GO" id="GO:0005524">
    <property type="term" value="F:ATP binding"/>
    <property type="evidence" value="ECO:0007669"/>
    <property type="project" value="UniProtKB-UniRule"/>
</dbReference>
<dbReference type="EMBL" id="NGJZ01000001">
    <property type="protein sequence ID" value="RSU08216.1"/>
    <property type="molecule type" value="Genomic_DNA"/>
</dbReference>
<evidence type="ECO:0000256" key="11">
    <source>
        <dbReference type="RuleBase" id="RU364106"/>
    </source>
</evidence>
<dbReference type="Pfam" id="PF00929">
    <property type="entry name" value="RNase_T"/>
    <property type="match status" value="1"/>
</dbReference>
<evidence type="ECO:0000256" key="9">
    <source>
        <dbReference type="ARBA" id="ARBA00022932"/>
    </source>
</evidence>
<dbReference type="GO" id="GO:0005829">
    <property type="term" value="C:cytosol"/>
    <property type="evidence" value="ECO:0007669"/>
    <property type="project" value="TreeGrafter"/>
</dbReference>
<keyword evidence="1" id="KW-0808">Transferase</keyword>
<dbReference type="GO" id="GO:0003887">
    <property type="term" value="F:DNA-directed DNA polymerase activity"/>
    <property type="evidence" value="ECO:0007669"/>
    <property type="project" value="UniProtKB-KW"/>
</dbReference>
<evidence type="ECO:0000256" key="6">
    <source>
        <dbReference type="ARBA" id="ARBA00022801"/>
    </source>
</evidence>
<feature type="short sequence motif" description="DEAH box" evidence="10">
    <location>
        <begin position="473"/>
        <end position="476"/>
    </location>
</feature>
<dbReference type="HAMAP" id="MF_02206">
    <property type="entry name" value="DinG_exonucl"/>
    <property type="match status" value="1"/>
</dbReference>
<evidence type="ECO:0000256" key="4">
    <source>
        <dbReference type="ARBA" id="ARBA00022722"/>
    </source>
</evidence>
<reference evidence="14 15" key="1">
    <citation type="submission" date="2017-05" db="EMBL/GenBank/DDBJ databases">
        <title>Vagococcus spp. assemblies.</title>
        <authorList>
            <person name="Gulvik C.A."/>
        </authorList>
    </citation>
    <scope>NUCLEOTIDE SEQUENCE [LARGE SCALE GENOMIC DNA]</scope>
    <source>
        <strain evidence="14 15">DSM 24756</strain>
    </source>
</reference>
<dbReference type="Pfam" id="PF13307">
    <property type="entry name" value="Helicase_C_2"/>
    <property type="match status" value="1"/>
</dbReference>
<dbReference type="CDD" id="cd06127">
    <property type="entry name" value="DEDDh"/>
    <property type="match status" value="1"/>
</dbReference>
<evidence type="ECO:0000259" key="12">
    <source>
        <dbReference type="PROSITE" id="PS51192"/>
    </source>
</evidence>
<dbReference type="OrthoDB" id="9803913at2"/>
<dbReference type="SMART" id="SM00479">
    <property type="entry name" value="EXOIII"/>
    <property type="match status" value="1"/>
</dbReference>
<feature type="domain" description="Helicase ATP-binding" evidence="13">
    <location>
        <begin position="257"/>
        <end position="519"/>
    </location>
</feature>
<dbReference type="PANTHER" id="PTHR30231:SF41">
    <property type="entry name" value="DNA POLYMERASE III SUBUNIT EPSILON"/>
    <property type="match status" value="1"/>
</dbReference>
<accession>A0A430AJC4</accession>
<dbReference type="InterPro" id="IPR013520">
    <property type="entry name" value="Ribonucl_H"/>
</dbReference>
<evidence type="ECO:0000256" key="5">
    <source>
        <dbReference type="ARBA" id="ARBA00022741"/>
    </source>
</evidence>
<dbReference type="NCBIfam" id="TIGR00573">
    <property type="entry name" value="dnaq"/>
    <property type="match status" value="1"/>
</dbReference>
<dbReference type="PROSITE" id="PS51192">
    <property type="entry name" value="HELICASE_ATP_BIND_1"/>
    <property type="match status" value="1"/>
</dbReference>
<evidence type="ECO:0000256" key="1">
    <source>
        <dbReference type="ARBA" id="ARBA00022679"/>
    </source>
</evidence>
<protein>
    <recommendedName>
        <fullName evidence="10 11">3'-5' exonuclease DinG</fullName>
        <ecNumber evidence="10 11">3.1.-.-</ecNumber>
    </recommendedName>
</protein>
<dbReference type="InterPro" id="IPR006310">
    <property type="entry name" value="DinG"/>
</dbReference>
<keyword evidence="4 10" id="KW-0540">Nuclease</keyword>
<dbReference type="SUPFAM" id="SSF53098">
    <property type="entry name" value="Ribonuclease H-like"/>
    <property type="match status" value="1"/>
</dbReference>
<dbReference type="GO" id="GO:0003677">
    <property type="term" value="F:DNA binding"/>
    <property type="evidence" value="ECO:0007669"/>
    <property type="project" value="InterPro"/>
</dbReference>
<dbReference type="InterPro" id="IPR014001">
    <property type="entry name" value="Helicase_ATP-bd"/>
</dbReference>
<dbReference type="FunFam" id="3.30.420.10:FF:000045">
    <property type="entry name" value="3'-5' exonuclease DinG"/>
    <property type="match status" value="1"/>
</dbReference>
<comment type="caution">
    <text evidence="14">The sequence shown here is derived from an EMBL/GenBank/DDBJ whole genome shotgun (WGS) entry which is preliminary data.</text>
</comment>
<dbReference type="GO" id="GO:0016818">
    <property type="term" value="F:hydrolase activity, acting on acid anhydrides, in phosphorus-containing anhydrides"/>
    <property type="evidence" value="ECO:0007669"/>
    <property type="project" value="InterPro"/>
</dbReference>
<evidence type="ECO:0000256" key="3">
    <source>
        <dbReference type="ARBA" id="ARBA00022705"/>
    </source>
</evidence>
<keyword evidence="8 10" id="KW-0067">ATP-binding</keyword>
<dbReference type="AlphaFoldDB" id="A0A430AJC4"/>
<dbReference type="InterPro" id="IPR006555">
    <property type="entry name" value="ATP-dep_Helicase_C"/>
</dbReference>
<keyword evidence="6 10" id="KW-0378">Hydrolase</keyword>
<comment type="function">
    <text evidence="10 11">3'-5' exonuclease.</text>
</comment>
<evidence type="ECO:0000259" key="13">
    <source>
        <dbReference type="PROSITE" id="PS51193"/>
    </source>
</evidence>